<protein>
    <submittedName>
        <fullName evidence="2">Uncharacterized protein</fullName>
    </submittedName>
</protein>
<dbReference type="GO" id="GO:0005802">
    <property type="term" value="C:trans-Golgi network"/>
    <property type="evidence" value="ECO:0007669"/>
    <property type="project" value="InterPro"/>
</dbReference>
<dbReference type="OrthoDB" id="1695393at2759"/>
<name>A0A8J4VHD3_9ROSI</name>
<feature type="region of interest" description="Disordered" evidence="1">
    <location>
        <begin position="387"/>
        <end position="415"/>
    </location>
</feature>
<evidence type="ECO:0000313" key="2">
    <source>
        <dbReference type="EMBL" id="KAF3949154.1"/>
    </source>
</evidence>
<feature type="compositionally biased region" description="Pro residues" evidence="1">
    <location>
        <begin position="393"/>
        <end position="408"/>
    </location>
</feature>
<dbReference type="EMBL" id="JRKL02006288">
    <property type="protein sequence ID" value="KAF3949154.1"/>
    <property type="molecule type" value="Genomic_DNA"/>
</dbReference>
<dbReference type="GO" id="GO:0032367">
    <property type="term" value="P:intracellular cholesterol transport"/>
    <property type="evidence" value="ECO:0007669"/>
    <property type="project" value="InterPro"/>
</dbReference>
<gene>
    <name evidence="2" type="ORF">CMV_024941</name>
</gene>
<evidence type="ECO:0000256" key="1">
    <source>
        <dbReference type="SAM" id="MobiDB-lite"/>
    </source>
</evidence>
<accession>A0A8J4VHD3</accession>
<organism evidence="2 3">
    <name type="scientific">Castanea mollissima</name>
    <name type="common">Chinese chestnut</name>
    <dbReference type="NCBI Taxonomy" id="60419"/>
    <lineage>
        <taxon>Eukaryota</taxon>
        <taxon>Viridiplantae</taxon>
        <taxon>Streptophyta</taxon>
        <taxon>Embryophyta</taxon>
        <taxon>Tracheophyta</taxon>
        <taxon>Spermatophyta</taxon>
        <taxon>Magnoliopsida</taxon>
        <taxon>eudicotyledons</taxon>
        <taxon>Gunneridae</taxon>
        <taxon>Pentapetalae</taxon>
        <taxon>rosids</taxon>
        <taxon>fabids</taxon>
        <taxon>Fagales</taxon>
        <taxon>Fagaceae</taxon>
        <taxon>Castanea</taxon>
    </lineage>
</organism>
<proteinExistence type="predicted"/>
<keyword evidence="3" id="KW-1185">Reference proteome</keyword>
<evidence type="ECO:0000313" key="3">
    <source>
        <dbReference type="Proteomes" id="UP000737018"/>
    </source>
</evidence>
<reference evidence="2" key="1">
    <citation type="submission" date="2020-03" db="EMBL/GenBank/DDBJ databases">
        <title>Castanea mollissima Vanexum genome sequencing.</title>
        <authorList>
            <person name="Staton M."/>
        </authorList>
    </citation>
    <scope>NUCLEOTIDE SEQUENCE</scope>
    <source>
        <tissue evidence="2">Leaf</tissue>
    </source>
</reference>
<dbReference type="GO" id="GO:0055037">
    <property type="term" value="C:recycling endosome"/>
    <property type="evidence" value="ECO:0007669"/>
    <property type="project" value="TreeGrafter"/>
</dbReference>
<dbReference type="PANTHER" id="PTHR32059:SF0">
    <property type="entry name" value="RAB11-BINDING PROTEIN RELCH"/>
    <property type="match status" value="1"/>
</dbReference>
<dbReference type="InterPro" id="IPR040362">
    <property type="entry name" value="RELCH"/>
</dbReference>
<sequence>MGKPSSLTSPTPLAYLVLPFISSSAKPESLRLVSCSGSDGISSNSLTVAGIEAGFNTVSSDSLTVVEIEVGFNMVNSDSLTVAGIEAGFNTVSSDSLTVAGIEAGFNTVSSDSLTVAGIEARFYSGGLKVRPMVGFNGCHDMISSVSTAVDGLEFGTSSKGLVVAPMEIKSGGGSDDFTLVLGKINTVTSQLSKGIFLVDILKRLLVAGFVDFDVNRVAKVGSECSVLLFQGADNKGTRLLDMGMALTMDAHNTLDVSKWVKNRIPGFCRVIGRSVNRHEKLCIAYLQRLEREMVVINQQWKKAAANQIVAPSMDLPATSVRDFLLPAIQNLLKDSDALDPAHKEALEIMMKERSGGTFETITKVMGAHLGLASSVSSFFVEGGLLGKKENAEPPPPEPVESPKPVSPMPADDTRFMRIMRGNFTDMLRTKAKSPEETQNQ</sequence>
<dbReference type="Proteomes" id="UP000737018">
    <property type="component" value="Unassembled WGS sequence"/>
</dbReference>
<dbReference type="AlphaFoldDB" id="A0A8J4VHD3"/>
<dbReference type="PANTHER" id="PTHR32059">
    <property type="entry name" value="RAB11-BINDING PROTEIN RELCH"/>
    <property type="match status" value="1"/>
</dbReference>
<comment type="caution">
    <text evidence="2">The sequence shown here is derived from an EMBL/GenBank/DDBJ whole genome shotgun (WGS) entry which is preliminary data.</text>
</comment>